<protein>
    <submittedName>
        <fullName evidence="11">Cys-loop ligand-gated ion channel-like isoform X1</fullName>
    </submittedName>
</protein>
<feature type="compositionally biased region" description="Basic residues" evidence="5">
    <location>
        <begin position="67"/>
        <end position="76"/>
    </location>
</feature>
<comment type="subcellular location">
    <subcellularLocation>
        <location evidence="1">Membrane</location>
        <topology evidence="1">Multi-pass membrane protein</topology>
    </subcellularLocation>
</comment>
<dbReference type="PANTHER" id="PTHR18945">
    <property type="entry name" value="NEUROTRANSMITTER GATED ION CHANNEL"/>
    <property type="match status" value="1"/>
</dbReference>
<accession>A0A2C9MAA5</accession>
<feature type="transmembrane region" description="Helical" evidence="6">
    <location>
        <begin position="337"/>
        <end position="358"/>
    </location>
</feature>
<keyword evidence="4 6" id="KW-0472">Membrane</keyword>
<feature type="transmembrane region" description="Helical" evidence="6">
    <location>
        <begin position="370"/>
        <end position="394"/>
    </location>
</feature>
<dbReference type="InterPro" id="IPR038050">
    <property type="entry name" value="Neuro_actylchol_rec"/>
</dbReference>
<dbReference type="GO" id="GO:0004888">
    <property type="term" value="F:transmembrane signaling receptor activity"/>
    <property type="evidence" value="ECO:0007669"/>
    <property type="project" value="InterPro"/>
</dbReference>
<feature type="domain" description="Neurotransmitter-gated ion-channel ligand-binding" evidence="7">
    <location>
        <begin position="84"/>
        <end position="240"/>
    </location>
</feature>
<dbReference type="InterPro" id="IPR006201">
    <property type="entry name" value="Neur_channel"/>
</dbReference>
<dbReference type="FunFam" id="2.70.170.10:FF:000053">
    <property type="entry name" value="Predicted protein"/>
    <property type="match status" value="1"/>
</dbReference>
<dbReference type="Pfam" id="PF02931">
    <property type="entry name" value="Neur_chan_LBD"/>
    <property type="match status" value="1"/>
</dbReference>
<dbReference type="AlphaFoldDB" id="A0A2C9MAA5"/>
<evidence type="ECO:0000256" key="3">
    <source>
        <dbReference type="ARBA" id="ARBA00022989"/>
    </source>
</evidence>
<reference evidence="11" key="2">
    <citation type="submission" date="2025-04" db="UniProtKB">
        <authorList>
            <consortium name="RefSeq"/>
        </authorList>
    </citation>
    <scope>IDENTIFICATION</scope>
</reference>
<dbReference type="SUPFAM" id="SSF90112">
    <property type="entry name" value="Neurotransmitter-gated ion-channel transmembrane pore"/>
    <property type="match status" value="1"/>
</dbReference>
<feature type="transmembrane region" description="Helical" evidence="6">
    <location>
        <begin position="306"/>
        <end position="325"/>
    </location>
</feature>
<feature type="transmembrane region" description="Helical" evidence="6">
    <location>
        <begin position="274"/>
        <end position="294"/>
    </location>
</feature>
<name>A0A2C9MAA5_BIOGL</name>
<dbReference type="Proteomes" id="UP000076420">
    <property type="component" value="Unassembled WGS sequence"/>
</dbReference>
<evidence type="ECO:0000313" key="9">
    <source>
        <dbReference type="Proteomes" id="UP000076420"/>
    </source>
</evidence>
<sequence length="443" mass="51320">MASVAYNFMVVDPNAHSRRYSEQNGFDHYDPRDNRPLPDPIREYNSKSPTHRNSSVAVDLGEGSGSLKRRRSRKKSMNGGDKVKDDRIKVQVCVQFFKVGEIDTLKEQYTADVIVRSRWREPSLDGQLSEGGDITDVRKYWNPKLYIENSYGDHKEMFRYRLVFNDKGEAYMTEKRTVKGTFMENLELDDFPFDVQDLTVTVASEFPYTDVEVVEDLENHHMVNKQSFVDEQEWHLYSHTECIQRELTIDQFDPSVRRSAVSVKCRAARRPGYFVWNIFMITFLICTLSFATFSVDKWLPQNRLQLSFTLVLTAVAFKSVVNQSLPRISYLTYMDKYLLASMFMMSAVCTWHGVVTTLEGNKPLANFIEYIVLGCLAAIYVVYNIGFCILIYVFPCKKRRIMAQKDVEHNKLRREHTPSQPALRRMLTLTKTISADLPGLINS</sequence>
<dbReference type="Gene3D" id="2.70.170.10">
    <property type="entry name" value="Neurotransmitter-gated ion-channel ligand-binding domain"/>
    <property type="match status" value="1"/>
</dbReference>
<evidence type="ECO:0000313" key="8">
    <source>
        <dbReference type="EnsemblMetazoa" id="BGLB040320-PB"/>
    </source>
</evidence>
<evidence type="ECO:0000256" key="2">
    <source>
        <dbReference type="ARBA" id="ARBA00022692"/>
    </source>
</evidence>
<dbReference type="Gene3D" id="1.20.58.390">
    <property type="entry name" value="Neurotransmitter-gated ion-channel transmembrane domain"/>
    <property type="match status" value="1"/>
</dbReference>
<organism evidence="8 9">
    <name type="scientific">Biomphalaria glabrata</name>
    <name type="common">Bloodfluke planorb</name>
    <name type="synonym">Freshwater snail</name>
    <dbReference type="NCBI Taxonomy" id="6526"/>
    <lineage>
        <taxon>Eukaryota</taxon>
        <taxon>Metazoa</taxon>
        <taxon>Spiralia</taxon>
        <taxon>Lophotrochozoa</taxon>
        <taxon>Mollusca</taxon>
        <taxon>Gastropoda</taxon>
        <taxon>Heterobranchia</taxon>
        <taxon>Euthyneura</taxon>
        <taxon>Panpulmonata</taxon>
        <taxon>Hygrophila</taxon>
        <taxon>Lymnaeoidea</taxon>
        <taxon>Planorbidae</taxon>
        <taxon>Biomphalaria</taxon>
    </lineage>
</organism>
<dbReference type="RefSeq" id="XP_055869701.1">
    <property type="nucleotide sequence ID" value="XM_056013726.1"/>
</dbReference>
<keyword evidence="3 6" id="KW-1133">Transmembrane helix</keyword>
<feature type="compositionally biased region" description="Basic and acidic residues" evidence="5">
    <location>
        <begin position="20"/>
        <end position="45"/>
    </location>
</feature>
<gene>
    <name evidence="8" type="primary">106069993</name>
    <name evidence="11" type="synonym">LOC106069993</name>
</gene>
<dbReference type="InterPro" id="IPR036719">
    <property type="entry name" value="Neuro-gated_channel_TM_sf"/>
</dbReference>
<dbReference type="GO" id="GO:0016020">
    <property type="term" value="C:membrane"/>
    <property type="evidence" value="ECO:0007669"/>
    <property type="project" value="UniProtKB-SubCell"/>
</dbReference>
<proteinExistence type="predicted"/>
<evidence type="ECO:0000256" key="1">
    <source>
        <dbReference type="ARBA" id="ARBA00004141"/>
    </source>
</evidence>
<reference evidence="8" key="1">
    <citation type="submission" date="2020-05" db="UniProtKB">
        <authorList>
            <consortium name="EnsemblMetazoa"/>
        </authorList>
    </citation>
    <scope>IDENTIFICATION</scope>
    <source>
        <strain evidence="8">BB02</strain>
    </source>
</reference>
<evidence type="ECO:0000256" key="5">
    <source>
        <dbReference type="SAM" id="MobiDB-lite"/>
    </source>
</evidence>
<evidence type="ECO:0000256" key="4">
    <source>
        <dbReference type="ARBA" id="ARBA00023136"/>
    </source>
</evidence>
<dbReference type="InterPro" id="IPR006202">
    <property type="entry name" value="Neur_chan_lig-bd"/>
</dbReference>
<dbReference type="VEuPathDB" id="VectorBase:BGLB040320"/>
<evidence type="ECO:0000313" key="10">
    <source>
        <dbReference type="Proteomes" id="UP001165740"/>
    </source>
</evidence>
<dbReference type="VEuPathDB" id="VectorBase:BGLAX_035043"/>
<keyword evidence="10" id="KW-1185">Reference proteome</keyword>
<evidence type="ECO:0000259" key="7">
    <source>
        <dbReference type="Pfam" id="PF02931"/>
    </source>
</evidence>
<dbReference type="InterPro" id="IPR036734">
    <property type="entry name" value="Neur_chan_lig-bd_sf"/>
</dbReference>
<dbReference type="EnsemblMetazoa" id="BGLB040320-RB">
    <property type="protein sequence ID" value="BGLB040320-PB"/>
    <property type="gene ID" value="BGLB040320"/>
</dbReference>
<dbReference type="Proteomes" id="UP001165740">
    <property type="component" value="Chromosome 16"/>
</dbReference>
<dbReference type="KEGG" id="bgt:106069993"/>
<dbReference type="GO" id="GO:0005230">
    <property type="term" value="F:extracellular ligand-gated monoatomic ion channel activity"/>
    <property type="evidence" value="ECO:0007669"/>
    <property type="project" value="InterPro"/>
</dbReference>
<evidence type="ECO:0000313" key="11">
    <source>
        <dbReference type="RefSeq" id="XP_055869701.1"/>
    </source>
</evidence>
<evidence type="ECO:0000256" key="6">
    <source>
        <dbReference type="SAM" id="Phobius"/>
    </source>
</evidence>
<feature type="region of interest" description="Disordered" evidence="5">
    <location>
        <begin position="20"/>
        <end position="82"/>
    </location>
</feature>
<feature type="compositionally biased region" description="Polar residues" evidence="5">
    <location>
        <begin position="46"/>
        <end position="56"/>
    </location>
</feature>
<keyword evidence="2 6" id="KW-0812">Transmembrane</keyword>
<dbReference type="STRING" id="6526.A0A2C9MAA5"/>
<dbReference type="SUPFAM" id="SSF63712">
    <property type="entry name" value="Nicotinic receptor ligand binding domain-like"/>
    <property type="match status" value="1"/>
</dbReference>
<dbReference type="OrthoDB" id="203862at2759"/>